<comment type="caution">
    <text evidence="4">The sequence shown here is derived from an EMBL/GenBank/DDBJ whole genome shotgun (WGS) entry which is preliminary data.</text>
</comment>
<dbReference type="Pfam" id="PF03848">
    <property type="entry name" value="TehB"/>
    <property type="match status" value="1"/>
</dbReference>
<feature type="signal peptide" evidence="2">
    <location>
        <begin position="1"/>
        <end position="25"/>
    </location>
</feature>
<dbReference type="RefSeq" id="WP_130153409.1">
    <property type="nucleotide sequence ID" value="NZ_SCFB01000002.1"/>
</dbReference>
<dbReference type="SUPFAM" id="SSF53335">
    <property type="entry name" value="S-adenosyl-L-methionine-dependent methyltransferases"/>
    <property type="match status" value="1"/>
</dbReference>
<proteinExistence type="predicted"/>
<protein>
    <submittedName>
        <fullName evidence="4">Class I SAM-dependent methyltransferase</fullName>
    </submittedName>
</protein>
<dbReference type="InterPro" id="IPR029063">
    <property type="entry name" value="SAM-dependent_MTases_sf"/>
</dbReference>
<organism evidence="4 5">
    <name type="scientific">Candidatus Finniella inopinata</name>
    <dbReference type="NCBI Taxonomy" id="1696036"/>
    <lineage>
        <taxon>Bacteria</taxon>
        <taxon>Pseudomonadati</taxon>
        <taxon>Pseudomonadota</taxon>
        <taxon>Alphaproteobacteria</taxon>
        <taxon>Holosporales</taxon>
        <taxon>Candidatus Paracaedibacteraceae</taxon>
        <taxon>Candidatus Finniella</taxon>
    </lineage>
</organism>
<dbReference type="CDD" id="cd02440">
    <property type="entry name" value="AdoMet_MTases"/>
    <property type="match status" value="1"/>
</dbReference>
<dbReference type="InterPro" id="IPR015985">
    <property type="entry name" value="TehB-like_dom"/>
</dbReference>
<accession>A0A4Q7DKT0</accession>
<dbReference type="Proteomes" id="UP000293550">
    <property type="component" value="Unassembled WGS sequence"/>
</dbReference>
<evidence type="ECO:0000313" key="5">
    <source>
        <dbReference type="Proteomes" id="UP000293550"/>
    </source>
</evidence>
<gene>
    <name evidence="4" type="ORF">EQU50_01560</name>
</gene>
<feature type="region of interest" description="Disordered" evidence="1">
    <location>
        <begin position="365"/>
        <end position="390"/>
    </location>
</feature>
<dbReference type="GO" id="GO:0032259">
    <property type="term" value="P:methylation"/>
    <property type="evidence" value="ECO:0007669"/>
    <property type="project" value="UniProtKB-KW"/>
</dbReference>
<keyword evidence="4" id="KW-0489">Methyltransferase</keyword>
<evidence type="ECO:0000259" key="3">
    <source>
        <dbReference type="Pfam" id="PF03848"/>
    </source>
</evidence>
<sequence length="390" mass="43063">MAFKNLLHSFLYPSIFLFGMSSVQASSSQKSEKTPQEEASETLPLRMRRLEALVPMNAPNRLAMSEKLLNLQESLPGNTSKGNGYTFSAIREWHISSLETILTNNKNRSIEDPIFVADWGCGLGTFALHAIFRGMNVWGLDHNETSAAYANKLIWGSKKLLSNPKALADQYKIFVGCVTKPSEKFLSRQNDVSVSFNLIPHLSPDQSDALLRNMAQTTKPGCLVLIVSDTPHGLNLPEPAVSFYENQRKKGSKYPGYALYTRAFQVDRSRILKDVSAVTPKILATQQSESELEAMNLKNIYNFVDYQELSARVQDVGLTVENVFYTNVSGQNPLVPCAEAEHRNLLARHKGKVFLIARKLTDGSNTSSLTGSGSANRESATSSDSSSTSN</sequence>
<name>A0A4Q7DKT0_9PROT</name>
<keyword evidence="5" id="KW-1185">Reference proteome</keyword>
<dbReference type="GO" id="GO:0008168">
    <property type="term" value="F:methyltransferase activity"/>
    <property type="evidence" value="ECO:0007669"/>
    <property type="project" value="UniProtKB-KW"/>
</dbReference>
<feature type="domain" description="Tellurite resistance methyltransferase TehB-like" evidence="3">
    <location>
        <begin position="112"/>
        <end position="229"/>
    </location>
</feature>
<dbReference type="AlphaFoldDB" id="A0A4Q7DKT0"/>
<keyword evidence="4" id="KW-0808">Transferase</keyword>
<evidence type="ECO:0000256" key="2">
    <source>
        <dbReference type="SAM" id="SignalP"/>
    </source>
</evidence>
<dbReference type="Gene3D" id="3.40.50.150">
    <property type="entry name" value="Vaccinia Virus protein VP39"/>
    <property type="match status" value="1"/>
</dbReference>
<evidence type="ECO:0000256" key="1">
    <source>
        <dbReference type="SAM" id="MobiDB-lite"/>
    </source>
</evidence>
<evidence type="ECO:0000313" key="4">
    <source>
        <dbReference type="EMBL" id="RZI46939.1"/>
    </source>
</evidence>
<reference evidence="4 5" key="1">
    <citation type="submission" date="2018-10" db="EMBL/GenBank/DDBJ databases">
        <title>An updated phylogeny of the Alphaproteobacteria reveals that the parasitic Rickettsiales and Holosporales have independent origins.</title>
        <authorList>
            <person name="Munoz-Gomez S.A."/>
            <person name="Hess S."/>
            <person name="Burger G."/>
            <person name="Lang B.F."/>
            <person name="Susko E."/>
            <person name="Slamovits C.H."/>
            <person name="Roger A.J."/>
        </authorList>
    </citation>
    <scope>NUCLEOTIDE SEQUENCE [LARGE SCALE GENOMIC DNA]</scope>
    <source>
        <strain evidence="4">HOLO01</strain>
    </source>
</reference>
<keyword evidence="2" id="KW-0732">Signal</keyword>
<feature type="chain" id="PRO_5020711218" evidence="2">
    <location>
        <begin position="26"/>
        <end position="390"/>
    </location>
</feature>
<dbReference type="EMBL" id="SCFB01000002">
    <property type="protein sequence ID" value="RZI46939.1"/>
    <property type="molecule type" value="Genomic_DNA"/>
</dbReference>